<dbReference type="Gene3D" id="3.30.70.270">
    <property type="match status" value="2"/>
</dbReference>
<dbReference type="Proteomes" id="UP000230233">
    <property type="component" value="Chromosome II"/>
</dbReference>
<dbReference type="Pfam" id="PF00078">
    <property type="entry name" value="RVT_1"/>
    <property type="match status" value="1"/>
</dbReference>
<organism evidence="13 14">
    <name type="scientific">Caenorhabditis nigoni</name>
    <dbReference type="NCBI Taxonomy" id="1611254"/>
    <lineage>
        <taxon>Eukaryota</taxon>
        <taxon>Metazoa</taxon>
        <taxon>Ecdysozoa</taxon>
        <taxon>Nematoda</taxon>
        <taxon>Chromadorea</taxon>
        <taxon>Rhabditida</taxon>
        <taxon>Rhabditina</taxon>
        <taxon>Rhabditomorpha</taxon>
        <taxon>Rhabditoidea</taxon>
        <taxon>Rhabditidae</taxon>
        <taxon>Peloderinae</taxon>
        <taxon>Caenorhabditis</taxon>
    </lineage>
</organism>
<feature type="domain" description="CCHC-type" evidence="10">
    <location>
        <begin position="388"/>
        <end position="403"/>
    </location>
</feature>
<keyword evidence="5" id="KW-0255">Endonuclease</keyword>
<accession>A0A2G5UX70</accession>
<dbReference type="CDD" id="cd01647">
    <property type="entry name" value="RT_LTR"/>
    <property type="match status" value="1"/>
</dbReference>
<dbReference type="FunFam" id="3.30.70.270:FF:000020">
    <property type="entry name" value="Transposon Tf2-6 polyprotein-like Protein"/>
    <property type="match status" value="1"/>
</dbReference>
<dbReference type="SUPFAM" id="SSF57756">
    <property type="entry name" value="Retrovirus zinc finger-like domains"/>
    <property type="match status" value="1"/>
</dbReference>
<dbReference type="GO" id="GO:0019899">
    <property type="term" value="F:enzyme binding"/>
    <property type="evidence" value="ECO:0007669"/>
    <property type="project" value="UniProtKB-ARBA"/>
</dbReference>
<keyword evidence="7" id="KW-0695">RNA-directed DNA polymerase</keyword>
<dbReference type="GO" id="GO:0003964">
    <property type="term" value="F:RNA-directed DNA polymerase activity"/>
    <property type="evidence" value="ECO:0007669"/>
    <property type="project" value="UniProtKB-KW"/>
</dbReference>
<protein>
    <recommendedName>
        <fullName evidence="1">RNA-directed DNA polymerase</fullName>
        <ecNumber evidence="1">2.7.7.49</ecNumber>
    </recommendedName>
</protein>
<proteinExistence type="predicted"/>
<dbReference type="Gene3D" id="1.10.340.70">
    <property type="match status" value="1"/>
</dbReference>
<evidence type="ECO:0000256" key="2">
    <source>
        <dbReference type="ARBA" id="ARBA00022679"/>
    </source>
</evidence>
<gene>
    <name evidence="13" type="primary">Cnig_chr_II.g4579</name>
    <name evidence="13" type="ORF">B9Z55_004579</name>
</gene>
<keyword evidence="14" id="KW-1185">Reference proteome</keyword>
<evidence type="ECO:0000256" key="8">
    <source>
        <dbReference type="PROSITE-ProRule" id="PRU00047"/>
    </source>
</evidence>
<dbReference type="InterPro" id="IPR036397">
    <property type="entry name" value="RNaseH_sf"/>
</dbReference>
<dbReference type="GO" id="GO:0004519">
    <property type="term" value="F:endonuclease activity"/>
    <property type="evidence" value="ECO:0007669"/>
    <property type="project" value="UniProtKB-KW"/>
</dbReference>
<feature type="domain" description="Reverse transcriptase" evidence="11">
    <location>
        <begin position="1377"/>
        <end position="1555"/>
    </location>
</feature>
<evidence type="ECO:0000313" key="14">
    <source>
        <dbReference type="Proteomes" id="UP000230233"/>
    </source>
</evidence>
<reference evidence="14" key="1">
    <citation type="submission" date="2017-10" db="EMBL/GenBank/DDBJ databases">
        <title>Rapid genome shrinkage in a self-fertile nematode reveals novel sperm competition proteins.</title>
        <authorList>
            <person name="Yin D."/>
            <person name="Schwarz E.M."/>
            <person name="Thomas C.G."/>
            <person name="Felde R.L."/>
            <person name="Korf I.F."/>
            <person name="Cutter A.D."/>
            <person name="Schartner C.M."/>
            <person name="Ralston E.J."/>
            <person name="Meyer B.J."/>
            <person name="Haag E.S."/>
        </authorList>
    </citation>
    <scope>NUCLEOTIDE SEQUENCE [LARGE SCALE GENOMIC DNA]</scope>
    <source>
        <strain evidence="14">JU1422</strain>
    </source>
</reference>
<dbReference type="GO" id="GO:0042575">
    <property type="term" value="C:DNA polymerase complex"/>
    <property type="evidence" value="ECO:0007669"/>
    <property type="project" value="UniProtKB-ARBA"/>
</dbReference>
<dbReference type="InterPro" id="IPR041588">
    <property type="entry name" value="Integrase_H2C2"/>
</dbReference>
<dbReference type="EMBL" id="PDUG01000002">
    <property type="protein sequence ID" value="PIC44090.1"/>
    <property type="molecule type" value="Genomic_DNA"/>
</dbReference>
<dbReference type="PROSITE" id="PS50158">
    <property type="entry name" value="ZF_CCHC"/>
    <property type="match status" value="1"/>
</dbReference>
<feature type="region of interest" description="Disordered" evidence="9">
    <location>
        <begin position="133"/>
        <end position="155"/>
    </location>
</feature>
<dbReference type="STRING" id="1611254.A0A2G5UX70"/>
<dbReference type="Gene3D" id="4.10.60.10">
    <property type="entry name" value="Zinc finger, CCHC-type"/>
    <property type="match status" value="1"/>
</dbReference>
<evidence type="ECO:0000256" key="1">
    <source>
        <dbReference type="ARBA" id="ARBA00012493"/>
    </source>
</evidence>
<keyword evidence="2" id="KW-0808">Transferase</keyword>
<keyword evidence="8" id="KW-0479">Metal-binding</keyword>
<evidence type="ECO:0000256" key="4">
    <source>
        <dbReference type="ARBA" id="ARBA00022722"/>
    </source>
</evidence>
<dbReference type="GO" id="GO:0015074">
    <property type="term" value="P:DNA integration"/>
    <property type="evidence" value="ECO:0007669"/>
    <property type="project" value="InterPro"/>
</dbReference>
<dbReference type="OrthoDB" id="5858206at2759"/>
<dbReference type="InterPro" id="IPR000477">
    <property type="entry name" value="RT_dom"/>
</dbReference>
<dbReference type="Pfam" id="PF00665">
    <property type="entry name" value="rve"/>
    <property type="match status" value="1"/>
</dbReference>
<keyword evidence="6" id="KW-0378">Hydrolase</keyword>
<sequence length="2415" mass="270792">MSETSPTEGAGASSTNAPTDRINSGGAEDVVVHALHSPEPNNVVLESETCLGNLRAAAKLATSNVLDLRDAVTADFTAIHTRMHALTRLSADRFDQIEVRLTAIEGKSRDIASHLALAPAPVPVTPQIVLSDTPRPRIEIPTPSRENNQAQDDEFTTPVATQPKTSRGIFLNVLGTKLMCNVAQFSGASGENFSTFVRSFEDHANAAKTPLTAEDKRAVFLTYLTDFARDKAQELIDTKGAATFEEVVAHLKTTFQDPTRSEMERQQLRRCAQRSEESVDAFCTRVRKLAQSAYVDKSRDFVQDKAKEAFIDGLLFNLKFHVKGESPQTFQDALNSAIKFELLLSEAAKANTILPQGLAVAPAIPPTPATTPRSQHASRPFQKRSFTCYECGLEGHFAADCRRRQNPPRQQPQRRFNYYRNQRPQFPRNDPVDHHQLPRQQGENRYVQAIAPVEPSLVEQLRDQLRVSQNQVSALIKRNSELASANMPSSSNSRGNVLSYCVPTRTFLTLFTLFFLFTHSSALSPLVCMPHSPVSYLRLPSPVDCATSKHLSASDPVTTRHLTIYRDNTLIYEAEGTLCKIVKQTTRYSVNIFGVRVEESTSKQLMVSVEECARMRDFQNCEHGELLKHSGIFRTNNPHVVDWPSPPFSIFLGTQVLETKNCFLMPTRITARYGSETPSSAAGSMTGCRFSTGSCNTREGAAFIWKPQASQSCRFVYFNTMKGYQSGRFWLSEDRQMALSYDSNSTRVADCGKKILVTDQGYGVELPIRAKRQVEPSLALHNMTNFVTSNQLASQLLALEEAVLTKTGNWFWQNFMSFCSSTNSLLAATLSMIASNPTLAARKLTQRNNIHAKYLGDGYISIQSCSSIPPSSFSFVPFTKKCYSNPSVQILLPTNISITTFIDLATGVITNRAHPVDCPLVSNFEYIVNGSLVSLNPFTLVSTTNPDFHPILLGDKAPLTSSALEEDPLIFRNLIIGSMSENIPDSHYNEVWEALQGSPEAITRIISAHSSPTSGPLAPTDLEEIVGFWSRFKKIWSVVFYVWTLLTDLVLTLIIAAVAIVGVAGFYASPWLSFITKRSQNRSSDPLNSISVVTTPTKIEIVGPNSSETTPRVTTGIPDCAKEMKRLKSPRVNVLSFEGPKFFTAQIPIRVNGISCWALIDTGAGFTVASQEICALIGVARLNPSSVDHALGLGGNEVEMAGSATVRFEIGSNTIFQTTHFTIGQCTPEGTQGYEFILGNDILQRLPKFHLNYAEGCLEIGDEKLPLGTRPDTSIFPSRYAIHISRDTNTNEPEVELDPEFAIDLSHTRLTDVELEILKSLLEEFHDVFSKNAYDLGSSKTDPVHIYTNTEIPIKGRPYRVPAKYQAELEKHINSLLRSGRITESNTPWVSPIVLVKKKNGSLRVCLDFRKLNEATIPDHFPLPRIDAILEKVGGSSYFTSLDMANGYLQLRLDPASSYKCGFVTENKVYAYTHLPFGLKSAASYFQRALRTVLGGLEDEVLVYIDDILVFSKTFEQHLESLRKVLHRFRTFNLKASPKKCEFAKASITFLGHEINKSNYAPDKANVAKILEFPVPSNVNEIRRFVGMAGFFRKFIPNFSDIAEPLTRLTRKEKKFTWDMEQQESFEKLRDVLVSEPILGFPDYDKPFHIFCDASAVAQGAALMQTRPEDEKDYCVIAYTSRTLSDTETRWPAIQVEMGAIIFALRQFRPYVCLSKIILHSDHKPLTFLLQKSKTHDNLARWLIELQCYDISIIHVDGKKNTVADCLSRARENEDPTKCIELKDIVEFPVCMKIQPKPKISAPRKNHAALPLNIVEEQEKDPEIQILRNVLLNKSPLSSLSDAQMSRLELSTMAANGTLLTKPHSSCKKFVLYVPKQLTNLIFEAFHESYLSGGHFNWRKTKSKIIRRYFWPDMSKEIFEKSRACPKCQAKNPPNPSFKEKLVPVVTSKVFQKVGLDLAGPLRTTERNNKYILNIICWFSKFVISVPLPDARSDTVARALLTECVLRYGAMTELVSDNATTFTSNAFGEFCELLKIQHHKAIPYHSKGNGATERSFRTFHQLTSKYVNKTHTDWDIILPALVFCYNTTTHDTTGETPFFLMHGRDPIFSIDQILDPSPSQLTDEDQDNIKNFRQELTSTIREAWTNAKEHADKAREQFSKTYDAHSRPSEIEVGDRVLFKNYKSKVGLSRKLVLPWIGQYRVIEINRPEALIQDISNPSKPPQRVHLDQIKKFIEMAGPAATRPDSQIQPTMPSRVCFDDQAFYRHRHPIWPSAPMLQVCVLLYKIEGVTHAKAFVDQSPFEFAPSSTRPILEYAMIDGILVRQRAGTGFNQRHEEVEGQGTASFHTASVQTWTRHQPHGPRLRCTCSPHYTTEMQNHTDPMMCAARTIGHRIADRIWANQPIAGLRVRLSHSSV</sequence>
<dbReference type="PROSITE" id="PS50994">
    <property type="entry name" value="INTEGRASE"/>
    <property type="match status" value="1"/>
</dbReference>
<feature type="compositionally biased region" description="Polar residues" evidence="9">
    <location>
        <begin position="1"/>
        <end position="22"/>
    </location>
</feature>
<dbReference type="InterPro" id="IPR012337">
    <property type="entry name" value="RNaseH-like_sf"/>
</dbReference>
<dbReference type="InterPro" id="IPR043502">
    <property type="entry name" value="DNA/RNA_pol_sf"/>
</dbReference>
<keyword evidence="4" id="KW-0540">Nuclease</keyword>
<dbReference type="GO" id="GO:0016787">
    <property type="term" value="F:hydrolase activity"/>
    <property type="evidence" value="ECO:0007669"/>
    <property type="project" value="UniProtKB-KW"/>
</dbReference>
<dbReference type="GO" id="GO:0008270">
    <property type="term" value="F:zinc ion binding"/>
    <property type="evidence" value="ECO:0007669"/>
    <property type="project" value="UniProtKB-KW"/>
</dbReference>
<dbReference type="SUPFAM" id="SSF56672">
    <property type="entry name" value="DNA/RNA polymerases"/>
    <property type="match status" value="1"/>
</dbReference>
<name>A0A2G5UX70_9PELO</name>
<dbReference type="InterPro" id="IPR021109">
    <property type="entry name" value="Peptidase_aspartic_dom_sf"/>
</dbReference>
<evidence type="ECO:0000313" key="13">
    <source>
        <dbReference type="EMBL" id="PIC44090.1"/>
    </source>
</evidence>
<feature type="domain" description="Integrase catalytic" evidence="12">
    <location>
        <begin position="1940"/>
        <end position="2105"/>
    </location>
</feature>
<dbReference type="InterPro" id="IPR005162">
    <property type="entry name" value="Retrotrans_gag_dom"/>
</dbReference>
<dbReference type="Gene3D" id="3.10.10.10">
    <property type="entry name" value="HIV Type 1 Reverse Transcriptase, subunit A, domain 1"/>
    <property type="match status" value="1"/>
</dbReference>
<evidence type="ECO:0000259" key="10">
    <source>
        <dbReference type="PROSITE" id="PS50158"/>
    </source>
</evidence>
<dbReference type="SUPFAM" id="SSF53098">
    <property type="entry name" value="Ribonuclease H-like"/>
    <property type="match status" value="1"/>
</dbReference>
<dbReference type="Gene3D" id="2.40.70.10">
    <property type="entry name" value="Acid Proteases"/>
    <property type="match status" value="1"/>
</dbReference>
<dbReference type="Pfam" id="PF17921">
    <property type="entry name" value="Integrase_H2C2"/>
    <property type="match status" value="1"/>
</dbReference>
<evidence type="ECO:0000256" key="5">
    <source>
        <dbReference type="ARBA" id="ARBA00022759"/>
    </source>
</evidence>
<dbReference type="CDD" id="cd09274">
    <property type="entry name" value="RNase_HI_RT_Ty3"/>
    <property type="match status" value="1"/>
</dbReference>
<comment type="caution">
    <text evidence="13">The sequence shown here is derived from an EMBL/GenBank/DDBJ whole genome shotgun (WGS) entry which is preliminary data.</text>
</comment>
<evidence type="ECO:0000256" key="6">
    <source>
        <dbReference type="ARBA" id="ARBA00022801"/>
    </source>
</evidence>
<dbReference type="InterPro" id="IPR001878">
    <property type="entry name" value="Znf_CCHC"/>
</dbReference>
<keyword evidence="3" id="KW-0548">Nucleotidyltransferase</keyword>
<evidence type="ECO:0000256" key="9">
    <source>
        <dbReference type="SAM" id="MobiDB-lite"/>
    </source>
</evidence>
<dbReference type="Gene3D" id="3.30.420.10">
    <property type="entry name" value="Ribonuclease H-like superfamily/Ribonuclease H"/>
    <property type="match status" value="1"/>
</dbReference>
<dbReference type="InterPro" id="IPR001584">
    <property type="entry name" value="Integrase_cat-core"/>
</dbReference>
<dbReference type="InterPro" id="IPR036875">
    <property type="entry name" value="Znf_CCHC_sf"/>
</dbReference>
<dbReference type="EC" id="2.7.7.49" evidence="1"/>
<dbReference type="SUPFAM" id="SSF50630">
    <property type="entry name" value="Acid proteases"/>
    <property type="match status" value="1"/>
</dbReference>
<keyword evidence="8" id="KW-0862">Zinc</keyword>
<dbReference type="PANTHER" id="PTHR37984">
    <property type="entry name" value="PROTEIN CBG26694"/>
    <property type="match status" value="1"/>
</dbReference>
<dbReference type="GO" id="GO:0005737">
    <property type="term" value="C:cytoplasm"/>
    <property type="evidence" value="ECO:0007669"/>
    <property type="project" value="UniProtKB-ARBA"/>
</dbReference>
<dbReference type="Pfam" id="PF03732">
    <property type="entry name" value="Retrotrans_gag"/>
    <property type="match status" value="1"/>
</dbReference>
<dbReference type="SMART" id="SM00343">
    <property type="entry name" value="ZnF_C2HC"/>
    <property type="match status" value="1"/>
</dbReference>
<keyword evidence="8" id="KW-0863">Zinc-finger</keyword>
<dbReference type="InterPro" id="IPR043128">
    <property type="entry name" value="Rev_trsase/Diguanyl_cyclase"/>
</dbReference>
<dbReference type="InterPro" id="IPR041373">
    <property type="entry name" value="RT_RNaseH"/>
</dbReference>
<dbReference type="PROSITE" id="PS50878">
    <property type="entry name" value="RT_POL"/>
    <property type="match status" value="1"/>
</dbReference>
<dbReference type="FunFam" id="3.30.420.10:FF:000032">
    <property type="entry name" value="Retrovirus-related Pol polyprotein from transposon 297-like Protein"/>
    <property type="match status" value="1"/>
</dbReference>
<evidence type="ECO:0000259" key="11">
    <source>
        <dbReference type="PROSITE" id="PS50878"/>
    </source>
</evidence>
<dbReference type="PANTHER" id="PTHR37984:SF5">
    <property type="entry name" value="PROTEIN NYNRIN-LIKE"/>
    <property type="match status" value="1"/>
</dbReference>
<dbReference type="GO" id="GO:0003676">
    <property type="term" value="F:nucleic acid binding"/>
    <property type="evidence" value="ECO:0007669"/>
    <property type="project" value="InterPro"/>
</dbReference>
<feature type="region of interest" description="Disordered" evidence="9">
    <location>
        <begin position="1"/>
        <end position="24"/>
    </location>
</feature>
<dbReference type="InterPro" id="IPR050951">
    <property type="entry name" value="Retrovirus_Pol_polyprotein"/>
</dbReference>
<evidence type="ECO:0000256" key="3">
    <source>
        <dbReference type="ARBA" id="ARBA00022695"/>
    </source>
</evidence>
<dbReference type="Pfam" id="PF17917">
    <property type="entry name" value="RT_RNaseH"/>
    <property type="match status" value="1"/>
</dbReference>
<evidence type="ECO:0000259" key="12">
    <source>
        <dbReference type="PROSITE" id="PS50994"/>
    </source>
</evidence>
<evidence type="ECO:0000256" key="7">
    <source>
        <dbReference type="ARBA" id="ARBA00022918"/>
    </source>
</evidence>